<evidence type="ECO:0000256" key="1">
    <source>
        <dbReference type="SAM" id="MobiDB-lite"/>
    </source>
</evidence>
<dbReference type="OrthoDB" id="1976562at2759"/>
<comment type="caution">
    <text evidence="2">The sequence shown here is derived from an EMBL/GenBank/DDBJ whole genome shotgun (WGS) entry which is preliminary data.</text>
</comment>
<keyword evidence="3" id="KW-1185">Reference proteome</keyword>
<proteinExistence type="predicted"/>
<dbReference type="EMBL" id="CM035440">
    <property type="protein sequence ID" value="KAH7283017.1"/>
    <property type="molecule type" value="Genomic_DNA"/>
</dbReference>
<evidence type="ECO:0000313" key="3">
    <source>
        <dbReference type="Proteomes" id="UP000825935"/>
    </source>
</evidence>
<sequence length="217" mass="23125">MVEAFGPFDMPIRRDGNSGVNSAVMTSSSSLSSSSCSSDTGTRSTASSSQSSTTLAALIGIARDGSLTTVAPALPIISRALPGDVFIPIRGLVENAKCAHQGAVFVQAAPFRNAAIKLSNFWPCTTCKEFRYSNRDLCGALCCQRKGDIDILPPTTPLGRLLVAERRAERSVNRVVDAGSRNVATSVYLNIIYEETSGIEQTAMNPLFDLDSTSPWK</sequence>
<evidence type="ECO:0000313" key="2">
    <source>
        <dbReference type="EMBL" id="KAH7283017.1"/>
    </source>
</evidence>
<reference evidence="2" key="1">
    <citation type="submission" date="2021-08" db="EMBL/GenBank/DDBJ databases">
        <title>WGS assembly of Ceratopteris richardii.</title>
        <authorList>
            <person name="Marchant D.B."/>
            <person name="Chen G."/>
            <person name="Jenkins J."/>
            <person name="Shu S."/>
            <person name="Leebens-Mack J."/>
            <person name="Grimwood J."/>
            <person name="Schmutz J."/>
            <person name="Soltis P."/>
            <person name="Soltis D."/>
            <person name="Chen Z.-H."/>
        </authorList>
    </citation>
    <scope>NUCLEOTIDE SEQUENCE</scope>
    <source>
        <strain evidence="2">Whitten #5841</strain>
        <tissue evidence="2">Leaf</tissue>
    </source>
</reference>
<protein>
    <submittedName>
        <fullName evidence="2">Uncharacterized protein</fullName>
    </submittedName>
</protein>
<dbReference type="AlphaFoldDB" id="A0A8T2QFU6"/>
<feature type="compositionally biased region" description="Low complexity" evidence="1">
    <location>
        <begin position="22"/>
        <end position="48"/>
    </location>
</feature>
<organism evidence="2 3">
    <name type="scientific">Ceratopteris richardii</name>
    <name type="common">Triangle waterfern</name>
    <dbReference type="NCBI Taxonomy" id="49495"/>
    <lineage>
        <taxon>Eukaryota</taxon>
        <taxon>Viridiplantae</taxon>
        <taxon>Streptophyta</taxon>
        <taxon>Embryophyta</taxon>
        <taxon>Tracheophyta</taxon>
        <taxon>Polypodiopsida</taxon>
        <taxon>Polypodiidae</taxon>
        <taxon>Polypodiales</taxon>
        <taxon>Pteridineae</taxon>
        <taxon>Pteridaceae</taxon>
        <taxon>Parkerioideae</taxon>
        <taxon>Ceratopteris</taxon>
    </lineage>
</organism>
<dbReference type="Proteomes" id="UP000825935">
    <property type="component" value="Chromosome 35"/>
</dbReference>
<accession>A0A8T2QFU6</accession>
<gene>
    <name evidence="2" type="ORF">KP509_35G057000</name>
</gene>
<name>A0A8T2QFU6_CERRI</name>
<dbReference type="EMBL" id="CM035440">
    <property type="protein sequence ID" value="KAH7283016.1"/>
    <property type="molecule type" value="Genomic_DNA"/>
</dbReference>
<feature type="region of interest" description="Disordered" evidence="1">
    <location>
        <begin position="16"/>
        <end position="48"/>
    </location>
</feature>